<dbReference type="Gene3D" id="3.40.190.10">
    <property type="entry name" value="Periplasmic binding protein-like II"/>
    <property type="match status" value="2"/>
</dbReference>
<evidence type="ECO:0000256" key="2">
    <source>
        <dbReference type="ARBA" id="ARBA00023015"/>
    </source>
</evidence>
<evidence type="ECO:0000313" key="7">
    <source>
        <dbReference type="Proteomes" id="UP000321617"/>
    </source>
</evidence>
<proteinExistence type="inferred from homology"/>
<evidence type="ECO:0000259" key="5">
    <source>
        <dbReference type="PROSITE" id="PS50931"/>
    </source>
</evidence>
<dbReference type="InterPro" id="IPR036390">
    <property type="entry name" value="WH_DNA-bd_sf"/>
</dbReference>
<dbReference type="PANTHER" id="PTHR30346">
    <property type="entry name" value="TRANSCRIPTIONAL DUAL REGULATOR HCAR-RELATED"/>
    <property type="match status" value="1"/>
</dbReference>
<dbReference type="SUPFAM" id="SSF53850">
    <property type="entry name" value="Periplasmic binding protein-like II"/>
    <property type="match status" value="1"/>
</dbReference>
<dbReference type="RefSeq" id="WP_147143146.1">
    <property type="nucleotide sequence ID" value="NZ_BAABIJ010000005.1"/>
</dbReference>
<dbReference type="PROSITE" id="PS50931">
    <property type="entry name" value="HTH_LYSR"/>
    <property type="match status" value="1"/>
</dbReference>
<keyword evidence="3 6" id="KW-0238">DNA-binding</keyword>
<keyword evidence="2" id="KW-0805">Transcription regulation</keyword>
<keyword evidence="4" id="KW-0804">Transcription</keyword>
<dbReference type="GO" id="GO:0003700">
    <property type="term" value="F:DNA-binding transcription factor activity"/>
    <property type="evidence" value="ECO:0007669"/>
    <property type="project" value="InterPro"/>
</dbReference>
<organism evidence="6 7">
    <name type="scientific">Stackebrandtia albiflava</name>
    <dbReference type="NCBI Taxonomy" id="406432"/>
    <lineage>
        <taxon>Bacteria</taxon>
        <taxon>Bacillati</taxon>
        <taxon>Actinomycetota</taxon>
        <taxon>Actinomycetes</taxon>
        <taxon>Glycomycetales</taxon>
        <taxon>Glycomycetaceae</taxon>
        <taxon>Stackebrandtia</taxon>
    </lineage>
</organism>
<dbReference type="PANTHER" id="PTHR30346:SF29">
    <property type="entry name" value="LYSR SUBSTRATE-BINDING"/>
    <property type="match status" value="1"/>
</dbReference>
<dbReference type="GO" id="GO:0032993">
    <property type="term" value="C:protein-DNA complex"/>
    <property type="evidence" value="ECO:0007669"/>
    <property type="project" value="TreeGrafter"/>
</dbReference>
<dbReference type="Pfam" id="PF00126">
    <property type="entry name" value="HTH_1"/>
    <property type="match status" value="1"/>
</dbReference>
<keyword evidence="7" id="KW-1185">Reference proteome</keyword>
<evidence type="ECO:0000256" key="1">
    <source>
        <dbReference type="ARBA" id="ARBA00009437"/>
    </source>
</evidence>
<dbReference type="OrthoDB" id="3286335at2"/>
<evidence type="ECO:0000256" key="4">
    <source>
        <dbReference type="ARBA" id="ARBA00023163"/>
    </source>
</evidence>
<dbReference type="Pfam" id="PF03466">
    <property type="entry name" value="LysR_substrate"/>
    <property type="match status" value="1"/>
</dbReference>
<dbReference type="InterPro" id="IPR000847">
    <property type="entry name" value="LysR_HTH_N"/>
</dbReference>
<dbReference type="FunFam" id="1.10.10.10:FF:000001">
    <property type="entry name" value="LysR family transcriptional regulator"/>
    <property type="match status" value="1"/>
</dbReference>
<gene>
    <name evidence="6" type="ORF">LX16_4654</name>
</gene>
<dbReference type="EMBL" id="VLLL01000009">
    <property type="protein sequence ID" value="TWJ07873.1"/>
    <property type="molecule type" value="Genomic_DNA"/>
</dbReference>
<dbReference type="Proteomes" id="UP000321617">
    <property type="component" value="Unassembled WGS sequence"/>
</dbReference>
<dbReference type="CDD" id="cd08423">
    <property type="entry name" value="PBP2_LTTR_like_6"/>
    <property type="match status" value="1"/>
</dbReference>
<dbReference type="SUPFAM" id="SSF46785">
    <property type="entry name" value="Winged helix' DNA-binding domain"/>
    <property type="match status" value="1"/>
</dbReference>
<reference evidence="6 7" key="1">
    <citation type="journal article" date="2013" name="Stand. Genomic Sci.">
        <title>Genomic Encyclopedia of Type Strains, Phase I: The one thousand microbial genomes (KMG-I) project.</title>
        <authorList>
            <person name="Kyrpides N.C."/>
            <person name="Woyke T."/>
            <person name="Eisen J.A."/>
            <person name="Garrity G."/>
            <person name="Lilburn T.G."/>
            <person name="Beck B.J."/>
            <person name="Whitman W.B."/>
            <person name="Hugenholtz P."/>
            <person name="Klenk H.P."/>
        </authorList>
    </citation>
    <scope>NUCLEOTIDE SEQUENCE [LARGE SCALE GENOMIC DNA]</scope>
    <source>
        <strain evidence="6 7">DSM 45044</strain>
    </source>
</reference>
<evidence type="ECO:0000313" key="6">
    <source>
        <dbReference type="EMBL" id="TWJ07873.1"/>
    </source>
</evidence>
<dbReference type="Gene3D" id="1.10.10.10">
    <property type="entry name" value="Winged helix-like DNA-binding domain superfamily/Winged helix DNA-binding domain"/>
    <property type="match status" value="1"/>
</dbReference>
<sequence length="305" mass="32495">METDWLKVFAAIARLGSFTAAARELGYTQSAVSRQVAALESDLKTPLFERLPRGVRLTEAGRRLAARAEVVLDQLGAARRELAGLRDGEVGHVRIGCFPTAGARLVPEAIAAFRAAHPRVTVTHVDALTSELVRRVADGALDVAVVGGYRDRIAGLTEVRLHHLWDEPILVAVPPGHRLADRRSVRVAELAGESWIAGSDTPGETLISAFLRHGPAPRVEYIVREWTAKLGFVAAGLGVTLVPALAAGGLRGDVPLLSLHPDDAPLREVHAATSPHSAPAPAVRGFLRALARTVSRWDSIGPSEG</sequence>
<accession>A0A562UQH2</accession>
<feature type="domain" description="HTH lysR-type" evidence="5">
    <location>
        <begin position="1"/>
        <end position="58"/>
    </location>
</feature>
<evidence type="ECO:0000256" key="3">
    <source>
        <dbReference type="ARBA" id="ARBA00023125"/>
    </source>
</evidence>
<dbReference type="GO" id="GO:0003677">
    <property type="term" value="F:DNA binding"/>
    <property type="evidence" value="ECO:0007669"/>
    <property type="project" value="UniProtKB-KW"/>
</dbReference>
<protein>
    <submittedName>
        <fullName evidence="6">DNA-binding transcriptional LysR family regulator</fullName>
    </submittedName>
</protein>
<dbReference type="PRINTS" id="PR00039">
    <property type="entry name" value="HTHLYSR"/>
</dbReference>
<name>A0A562UQH2_9ACTN</name>
<comment type="caution">
    <text evidence="6">The sequence shown here is derived from an EMBL/GenBank/DDBJ whole genome shotgun (WGS) entry which is preliminary data.</text>
</comment>
<dbReference type="AlphaFoldDB" id="A0A562UQH2"/>
<dbReference type="InterPro" id="IPR036388">
    <property type="entry name" value="WH-like_DNA-bd_sf"/>
</dbReference>
<comment type="similarity">
    <text evidence="1">Belongs to the LysR transcriptional regulatory family.</text>
</comment>
<dbReference type="InterPro" id="IPR005119">
    <property type="entry name" value="LysR_subst-bd"/>
</dbReference>